<keyword evidence="3" id="KW-1185">Reference proteome</keyword>
<evidence type="ECO:0000313" key="3">
    <source>
        <dbReference type="Proteomes" id="UP000650424"/>
    </source>
</evidence>
<keyword evidence="1" id="KW-0732">Signal</keyword>
<protein>
    <submittedName>
        <fullName evidence="2">DUF3108 domain-containing protein</fullName>
    </submittedName>
</protein>
<dbReference type="Pfam" id="PF11306">
    <property type="entry name" value="DUF3108"/>
    <property type="match status" value="1"/>
</dbReference>
<evidence type="ECO:0000256" key="1">
    <source>
        <dbReference type="SAM" id="SignalP"/>
    </source>
</evidence>
<accession>A0ABR6ZSQ2</accession>
<reference evidence="2 3" key="1">
    <citation type="submission" date="2020-08" db="EMBL/GenBank/DDBJ databases">
        <title>Novel species isolated from subtropical streams in China.</title>
        <authorList>
            <person name="Lu H."/>
        </authorList>
    </citation>
    <scope>NUCLEOTIDE SEQUENCE [LARGE SCALE GENOMIC DNA]</scope>
    <source>
        <strain evidence="2 3">CY18W</strain>
    </source>
</reference>
<dbReference type="InterPro" id="IPR021457">
    <property type="entry name" value="DUF3108"/>
</dbReference>
<organism evidence="2 3">
    <name type="scientific">Undibacterium hunanense</name>
    <dbReference type="NCBI Taxonomy" id="2762292"/>
    <lineage>
        <taxon>Bacteria</taxon>
        <taxon>Pseudomonadati</taxon>
        <taxon>Pseudomonadota</taxon>
        <taxon>Betaproteobacteria</taxon>
        <taxon>Burkholderiales</taxon>
        <taxon>Oxalobacteraceae</taxon>
        <taxon>Undibacterium</taxon>
    </lineage>
</organism>
<dbReference type="Proteomes" id="UP000650424">
    <property type="component" value="Unassembled WGS sequence"/>
</dbReference>
<evidence type="ECO:0000313" key="2">
    <source>
        <dbReference type="EMBL" id="MBC3918563.1"/>
    </source>
</evidence>
<dbReference type="EMBL" id="JACOGF010000006">
    <property type="protein sequence ID" value="MBC3918563.1"/>
    <property type="molecule type" value="Genomic_DNA"/>
</dbReference>
<name>A0ABR6ZSQ2_9BURK</name>
<sequence length="253" mass="27780">MTMRAISLLISSLLLATASLSNAAQSTQSNEAAVKHAYKLPPPAELQYSIKARQSGLSLSGSASVKWQYTDQKYSIVTETRAMLIGKILDASSQGVIDDYGLAPEKFVEKRFGKPATTTSFERDSKTLRFTASTETYTLKGGEQDRTSASWQLISMARAAGDNFKAGTEWKMFVAGRRDADPWTFKVIGPATIKTPMGELAVIHVTKAPPADSKDQQLELWLAPGMEWYPVRLKFSDADGDFVDQVLESVKKN</sequence>
<feature type="signal peptide" evidence="1">
    <location>
        <begin position="1"/>
        <end position="23"/>
    </location>
</feature>
<proteinExistence type="predicted"/>
<comment type="caution">
    <text evidence="2">The sequence shown here is derived from an EMBL/GenBank/DDBJ whole genome shotgun (WGS) entry which is preliminary data.</text>
</comment>
<gene>
    <name evidence="2" type="ORF">H8L32_13805</name>
</gene>
<feature type="chain" id="PRO_5046146861" evidence="1">
    <location>
        <begin position="24"/>
        <end position="253"/>
    </location>
</feature>